<evidence type="ECO:0000256" key="11">
    <source>
        <dbReference type="ARBA" id="ARBA00023180"/>
    </source>
</evidence>
<dbReference type="OrthoDB" id="6427922at2759"/>
<dbReference type="InterPro" id="IPR015617">
    <property type="entry name" value="Growth_differentiation_fac-9_C"/>
</dbReference>
<evidence type="ECO:0000256" key="12">
    <source>
        <dbReference type="ARBA" id="ARBA00046703"/>
    </source>
</evidence>
<dbReference type="InterPro" id="IPR001839">
    <property type="entry name" value="TGF-b_C"/>
</dbReference>
<keyword evidence="6" id="KW-0597">Phosphoprotein</keyword>
<evidence type="ECO:0000256" key="1">
    <source>
        <dbReference type="ARBA" id="ARBA00004613"/>
    </source>
</evidence>
<evidence type="ECO:0000256" key="14">
    <source>
        <dbReference type="SAM" id="MobiDB-lite"/>
    </source>
</evidence>
<proteinExistence type="inferred from homology"/>
<evidence type="ECO:0000259" key="15">
    <source>
        <dbReference type="PROSITE" id="PS51362"/>
    </source>
</evidence>
<keyword evidence="17" id="KW-1185">Reference proteome</keyword>
<comment type="subcellular location">
    <subcellularLocation>
        <location evidence="1">Secreted</location>
    </subcellularLocation>
</comment>
<dbReference type="CDD" id="cd19403">
    <property type="entry name" value="TGF_beta_GDF9"/>
    <property type="match status" value="1"/>
</dbReference>
<dbReference type="Ensembl" id="ENSCAFT00845020653.1">
    <property type="protein sequence ID" value="ENSCAFP00845016198.1"/>
    <property type="gene ID" value="ENSCAFG00845011626.1"/>
</dbReference>
<dbReference type="PROSITE" id="PS51362">
    <property type="entry name" value="TGF_BETA_2"/>
    <property type="match status" value="1"/>
</dbReference>
<evidence type="ECO:0000256" key="6">
    <source>
        <dbReference type="ARBA" id="ARBA00022553"/>
    </source>
</evidence>
<keyword evidence="9 13" id="KW-0339">Growth factor</keyword>
<dbReference type="SMART" id="SM00204">
    <property type="entry name" value="TGFB"/>
    <property type="match status" value="1"/>
</dbReference>
<organism evidence="16 17">
    <name type="scientific">Canis lupus familiaris</name>
    <name type="common">Dog</name>
    <name type="synonym">Canis familiaris</name>
    <dbReference type="NCBI Taxonomy" id="9615"/>
    <lineage>
        <taxon>Eukaryota</taxon>
        <taxon>Metazoa</taxon>
        <taxon>Chordata</taxon>
        <taxon>Craniata</taxon>
        <taxon>Vertebrata</taxon>
        <taxon>Euteleostomi</taxon>
        <taxon>Mammalia</taxon>
        <taxon>Eutheria</taxon>
        <taxon>Laurasiatheria</taxon>
        <taxon>Carnivora</taxon>
        <taxon>Caniformia</taxon>
        <taxon>Canidae</taxon>
        <taxon>Canis</taxon>
    </lineage>
</organism>
<dbReference type="Proteomes" id="UP000805418">
    <property type="component" value="Chromosome 11"/>
</dbReference>
<evidence type="ECO:0000256" key="10">
    <source>
        <dbReference type="ARBA" id="ARBA00023157"/>
    </source>
</evidence>
<dbReference type="SUPFAM" id="SSF57501">
    <property type="entry name" value="Cystine-knot cytokines"/>
    <property type="match status" value="1"/>
</dbReference>
<feature type="region of interest" description="Disordered" evidence="14">
    <location>
        <begin position="357"/>
        <end position="392"/>
    </location>
</feature>
<reference evidence="16" key="3">
    <citation type="submission" date="2025-09" db="UniProtKB">
        <authorList>
            <consortium name="Ensembl"/>
        </authorList>
    </citation>
    <scope>IDENTIFICATION</scope>
    <source>
        <strain evidence="16">Boxer</strain>
    </source>
</reference>
<dbReference type="GO" id="GO:2000870">
    <property type="term" value="P:regulation of progesterone secretion"/>
    <property type="evidence" value="ECO:0007669"/>
    <property type="project" value="Ensembl"/>
</dbReference>
<keyword evidence="4" id="KW-0202">Cytokine</keyword>
<evidence type="ECO:0000256" key="5">
    <source>
        <dbReference type="ARBA" id="ARBA00022525"/>
    </source>
</evidence>
<name>A0A8I3NE75_CANLF</name>
<evidence type="ECO:0000256" key="9">
    <source>
        <dbReference type="ARBA" id="ARBA00023030"/>
    </source>
</evidence>
<evidence type="ECO:0000313" key="16">
    <source>
        <dbReference type="Ensembl" id="ENSCAFP00845016198.1"/>
    </source>
</evidence>
<keyword evidence="7" id="KW-0165">Cleavage on pair of basic residues</keyword>
<gene>
    <name evidence="16" type="primary">GDF9</name>
</gene>
<dbReference type="RefSeq" id="XP_038536812.1">
    <property type="nucleotide sequence ID" value="XM_038680884.1"/>
</dbReference>
<keyword evidence="11" id="KW-0325">Glycoprotein</keyword>
<dbReference type="GO" id="GO:0007178">
    <property type="term" value="P:cell surface receptor protein serine/threonine kinase signaling pathway"/>
    <property type="evidence" value="ECO:0000318"/>
    <property type="project" value="GO_Central"/>
</dbReference>
<sequence length="524" mass="57825">MWGLLGGLGPTGLWRACACLGRNVSPGGAPGVPEEWRGRGRGHLGAAQPVRPRRAAVRPRFSSAPAAASGFREAPWAGGCCGPGRSARRAESVTCPPAACAVGARCHSTGGRCFMGPCLPAGAQGALARNRTENSQTCLSFMTLVLYDGQGGTPRALRYMKRLYKACATKEGIPKSNRSPLYNTVRLFTSCAQHTQAPGDQATGSVPPVDLLFNLDRVPPVEHLLKSGLLYSFSNSISFPSAVKCLCHLVIKEPEFSSWTPQRAPSLLTFNSQFELKKKYKWFEVDVTTALRPLVALHKRSLHMSVNFTCVRNQQQDPVAQDGPWNRTLLVPPSLLLYLNDTSAQAHHRWDSLHYKRRSSQRADQKGGLSACPIGEESTEGGRSSRHRRGQDTVSLELHKPLAPASFNLSEYLKHFLFPQHECELHDFRLSFSQLKWDNWIVAPHRYNPRYCKGDCPRAVGHRYGSPVHTMVQNIIHEKLNSSVPRPSCVPAKYSPLSVLTIEPDGSIAYKEYEDMIATKCTCR</sequence>
<dbReference type="GO" id="GO:0005615">
    <property type="term" value="C:extracellular space"/>
    <property type="evidence" value="ECO:0000318"/>
    <property type="project" value="GO_Central"/>
</dbReference>
<dbReference type="CTD" id="2661"/>
<evidence type="ECO:0000256" key="7">
    <source>
        <dbReference type="ARBA" id="ARBA00022685"/>
    </source>
</evidence>
<dbReference type="PANTHER" id="PTHR11848:SF19">
    <property type="entry name" value="GROWTH_DIFFERENTIATION FACTOR 9"/>
    <property type="match status" value="1"/>
</dbReference>
<keyword evidence="10" id="KW-1015">Disulfide bond</keyword>
<dbReference type="FunFam" id="2.10.90.10:FF:000012">
    <property type="entry name" value="Growth/differentiation factor 9 (Predicted)"/>
    <property type="match status" value="1"/>
</dbReference>
<dbReference type="AlphaFoldDB" id="A0A8I3NE75"/>
<reference evidence="16" key="1">
    <citation type="submission" date="2020-03" db="EMBL/GenBank/DDBJ databases">
        <title>Long-read based genome assembly of a Labrador retriever dog.</title>
        <authorList>
            <person name="Eory L."/>
            <person name="Zhang W."/>
            <person name="Schoenebeck J."/>
        </authorList>
    </citation>
    <scope>NUCLEOTIDE SEQUENCE [LARGE SCALE GENOMIC DNA]</scope>
    <source>
        <strain evidence="16">Labrador retriever</strain>
    </source>
</reference>
<evidence type="ECO:0000256" key="2">
    <source>
        <dbReference type="ARBA" id="ARBA00006656"/>
    </source>
</evidence>
<dbReference type="GO" id="GO:0008083">
    <property type="term" value="F:growth factor activity"/>
    <property type="evidence" value="ECO:0007669"/>
    <property type="project" value="UniProtKB-KW"/>
</dbReference>
<keyword evidence="5" id="KW-0964">Secreted</keyword>
<dbReference type="Gene3D" id="2.10.90.10">
    <property type="entry name" value="Cystine-knot cytokines"/>
    <property type="match status" value="1"/>
</dbReference>
<comment type="subunit">
    <text evidence="12">Homodimer or heterodimer. But, in contrast to other members of this family, cannot be disulfide-linked.</text>
</comment>
<dbReference type="Pfam" id="PF00019">
    <property type="entry name" value="TGF_beta"/>
    <property type="match status" value="1"/>
</dbReference>
<dbReference type="InterPro" id="IPR029034">
    <property type="entry name" value="Cystine-knot_cytokine"/>
</dbReference>
<dbReference type="PROSITE" id="PS00250">
    <property type="entry name" value="TGF_BETA_1"/>
    <property type="match status" value="1"/>
</dbReference>
<comment type="similarity">
    <text evidence="2 13">Belongs to the TGF-beta family.</text>
</comment>
<dbReference type="InterPro" id="IPR017948">
    <property type="entry name" value="TGFb_CS"/>
</dbReference>
<dbReference type="GO" id="GO:0005125">
    <property type="term" value="F:cytokine activity"/>
    <property type="evidence" value="ECO:0000318"/>
    <property type="project" value="GO_Central"/>
</dbReference>
<dbReference type="PANTHER" id="PTHR11848">
    <property type="entry name" value="TGF-BETA FAMILY"/>
    <property type="match status" value="1"/>
</dbReference>
<evidence type="ECO:0000256" key="8">
    <source>
        <dbReference type="ARBA" id="ARBA00022729"/>
    </source>
</evidence>
<protein>
    <recommendedName>
        <fullName evidence="3">Growth/differentiation factor 9</fullName>
    </recommendedName>
</protein>
<reference evidence="16" key="2">
    <citation type="submission" date="2025-08" db="UniProtKB">
        <authorList>
            <consortium name="Ensembl"/>
        </authorList>
    </citation>
    <scope>IDENTIFICATION</scope>
    <source>
        <strain evidence="16">Boxer</strain>
    </source>
</reference>
<accession>A0A8I3NE75</accession>
<dbReference type="GeneID" id="100313495"/>
<dbReference type="InterPro" id="IPR015615">
    <property type="entry name" value="TGF-beta-rel"/>
</dbReference>
<dbReference type="GeneTree" id="ENSGT00940000159784"/>
<evidence type="ECO:0000313" key="17">
    <source>
        <dbReference type="Proteomes" id="UP000805418"/>
    </source>
</evidence>
<feature type="domain" description="TGF-beta family profile" evidence="15">
    <location>
        <begin position="386"/>
        <end position="524"/>
    </location>
</feature>
<dbReference type="FunCoup" id="A0A8I3NE75">
    <property type="interactions" value="56"/>
</dbReference>
<evidence type="ECO:0000256" key="4">
    <source>
        <dbReference type="ARBA" id="ARBA00022514"/>
    </source>
</evidence>
<evidence type="ECO:0000256" key="13">
    <source>
        <dbReference type="RuleBase" id="RU000354"/>
    </source>
</evidence>
<dbReference type="GO" id="GO:0008284">
    <property type="term" value="P:positive regulation of cell population proliferation"/>
    <property type="evidence" value="ECO:0007669"/>
    <property type="project" value="Ensembl"/>
</dbReference>
<evidence type="ECO:0000256" key="3">
    <source>
        <dbReference type="ARBA" id="ARBA00017637"/>
    </source>
</evidence>
<keyword evidence="8" id="KW-0732">Signal</keyword>